<feature type="domain" description="PepSY" evidence="2">
    <location>
        <begin position="100"/>
        <end position="150"/>
    </location>
</feature>
<dbReference type="RefSeq" id="WP_149103341.1">
    <property type="nucleotide sequence ID" value="NZ_VTFT01000001.1"/>
</dbReference>
<feature type="signal peptide" evidence="1">
    <location>
        <begin position="1"/>
        <end position="35"/>
    </location>
</feature>
<sequence>MRTFRDIPLSRDIPLRTTQACLVLALFAAAGAAYAQDALTAAEVRARLEAQGYTDVDDVEFDNGTWSADARSADGNRIGVSIDARTGTVYPDEQVANLGEADIEAKLVAAGYSNVHDVEFEDGLWKAEADDPAGKDVELRLDPADGRIIGKDKD</sequence>
<dbReference type="OrthoDB" id="5951452at2"/>
<evidence type="ECO:0000256" key="1">
    <source>
        <dbReference type="SAM" id="SignalP"/>
    </source>
</evidence>
<accession>A0A5D4XQ45</accession>
<evidence type="ECO:0000259" key="2">
    <source>
        <dbReference type="Pfam" id="PF13670"/>
    </source>
</evidence>
<keyword evidence="4" id="KW-1185">Reference proteome</keyword>
<feature type="domain" description="PepSY" evidence="2">
    <location>
        <begin position="22"/>
        <end position="90"/>
    </location>
</feature>
<protein>
    <submittedName>
        <fullName evidence="3">PepSY domain-containing protein</fullName>
    </submittedName>
</protein>
<reference evidence="3 4" key="1">
    <citation type="submission" date="2019-08" db="EMBL/GenBank/DDBJ databases">
        <title>Luteimonas viscosus sp. nov., isolated from soil of a sunflower field.</title>
        <authorList>
            <person name="Jianli Z."/>
            <person name="Ying Z."/>
        </authorList>
    </citation>
    <scope>NUCLEOTIDE SEQUENCE [LARGE SCALE GENOMIC DNA]</scope>
    <source>
        <strain evidence="3 4">XBU10</strain>
    </source>
</reference>
<dbReference type="AlphaFoldDB" id="A0A5D4XQ45"/>
<evidence type="ECO:0000313" key="3">
    <source>
        <dbReference type="EMBL" id="TYT26788.1"/>
    </source>
</evidence>
<comment type="caution">
    <text evidence="3">The sequence shown here is derived from an EMBL/GenBank/DDBJ whole genome shotgun (WGS) entry which is preliminary data.</text>
</comment>
<name>A0A5D4XQ45_9GAMM</name>
<dbReference type="InterPro" id="IPR025711">
    <property type="entry name" value="PepSY"/>
</dbReference>
<dbReference type="Pfam" id="PF13670">
    <property type="entry name" value="PepSY_2"/>
    <property type="match status" value="2"/>
</dbReference>
<proteinExistence type="predicted"/>
<dbReference type="EMBL" id="VTFT01000001">
    <property type="protein sequence ID" value="TYT26788.1"/>
    <property type="molecule type" value="Genomic_DNA"/>
</dbReference>
<keyword evidence="1" id="KW-0732">Signal</keyword>
<feature type="chain" id="PRO_5022864890" evidence="1">
    <location>
        <begin position="36"/>
        <end position="154"/>
    </location>
</feature>
<organism evidence="3 4">
    <name type="scientific">Luteimonas viscosa</name>
    <dbReference type="NCBI Taxonomy" id="1132694"/>
    <lineage>
        <taxon>Bacteria</taxon>
        <taxon>Pseudomonadati</taxon>
        <taxon>Pseudomonadota</taxon>
        <taxon>Gammaproteobacteria</taxon>
        <taxon>Lysobacterales</taxon>
        <taxon>Lysobacteraceae</taxon>
        <taxon>Luteimonas</taxon>
    </lineage>
</organism>
<gene>
    <name evidence="3" type="ORF">FZO89_11245</name>
</gene>
<evidence type="ECO:0000313" key="4">
    <source>
        <dbReference type="Proteomes" id="UP000324973"/>
    </source>
</evidence>
<dbReference type="Proteomes" id="UP000324973">
    <property type="component" value="Unassembled WGS sequence"/>
</dbReference>